<dbReference type="AlphaFoldDB" id="A0A564Z2R6"/>
<dbReference type="EMBL" id="CABIJS010000566">
    <property type="protein sequence ID" value="VUZ53726.1"/>
    <property type="molecule type" value="Genomic_DNA"/>
</dbReference>
<dbReference type="SUPFAM" id="SSF47769">
    <property type="entry name" value="SAM/Pointed domain"/>
    <property type="match status" value="1"/>
</dbReference>
<evidence type="ECO:0000313" key="1">
    <source>
        <dbReference type="EMBL" id="VUZ53726.1"/>
    </source>
</evidence>
<dbReference type="Gene3D" id="1.10.150.50">
    <property type="entry name" value="Transcription Factor, Ets-1"/>
    <property type="match status" value="1"/>
</dbReference>
<accession>A0A564Z2R6</accession>
<gene>
    <name evidence="1" type="ORF">WMSIL1_LOCUS12014</name>
</gene>
<protein>
    <recommendedName>
        <fullName evidence="3">SAM domain-containing protein</fullName>
    </recommendedName>
</protein>
<reference evidence="1 2" key="1">
    <citation type="submission" date="2019-07" db="EMBL/GenBank/DDBJ databases">
        <authorList>
            <person name="Jastrzebski P J."/>
            <person name="Paukszto L."/>
            <person name="Jastrzebski P J."/>
        </authorList>
    </citation>
    <scope>NUCLEOTIDE SEQUENCE [LARGE SCALE GENOMIC DNA]</scope>
    <source>
        <strain evidence="1 2">WMS-il1</strain>
    </source>
</reference>
<feature type="non-terminal residue" evidence="1">
    <location>
        <position position="1"/>
    </location>
</feature>
<proteinExistence type="predicted"/>
<dbReference type="Proteomes" id="UP000321570">
    <property type="component" value="Unassembled WGS sequence"/>
</dbReference>
<sequence>GCNGINNATSRKAVKSRSNFRNINGDSTPAFDIPTLASDPISWTPQDLEKHLEATNCMELWPWLAAQAVDGQAIMLLPSAQELQSQMGLEWEMA</sequence>
<name>A0A564Z2R6_HYMDI</name>
<keyword evidence="2" id="KW-1185">Reference proteome</keyword>
<dbReference type="InterPro" id="IPR013761">
    <property type="entry name" value="SAM/pointed_sf"/>
</dbReference>
<evidence type="ECO:0008006" key="3">
    <source>
        <dbReference type="Google" id="ProtNLM"/>
    </source>
</evidence>
<feature type="non-terminal residue" evidence="1">
    <location>
        <position position="94"/>
    </location>
</feature>
<evidence type="ECO:0000313" key="2">
    <source>
        <dbReference type="Proteomes" id="UP000321570"/>
    </source>
</evidence>
<organism evidence="1 2">
    <name type="scientific">Hymenolepis diminuta</name>
    <name type="common">Rat tapeworm</name>
    <dbReference type="NCBI Taxonomy" id="6216"/>
    <lineage>
        <taxon>Eukaryota</taxon>
        <taxon>Metazoa</taxon>
        <taxon>Spiralia</taxon>
        <taxon>Lophotrochozoa</taxon>
        <taxon>Platyhelminthes</taxon>
        <taxon>Cestoda</taxon>
        <taxon>Eucestoda</taxon>
        <taxon>Cyclophyllidea</taxon>
        <taxon>Hymenolepididae</taxon>
        <taxon>Hymenolepis</taxon>
    </lineage>
</organism>